<keyword evidence="2" id="KW-0472">Membrane</keyword>
<comment type="caution">
    <text evidence="4">The sequence shown here is derived from an EMBL/GenBank/DDBJ whole genome shotgun (WGS) entry which is preliminary data.</text>
</comment>
<reference evidence="4" key="1">
    <citation type="submission" date="2021-03" db="EMBL/GenBank/DDBJ databases">
        <title>Chromosome level genome of the anhydrobiotic midge Polypedilum vanderplanki.</title>
        <authorList>
            <person name="Yoshida Y."/>
            <person name="Kikawada T."/>
            <person name="Gusev O."/>
        </authorList>
    </citation>
    <scope>NUCLEOTIDE SEQUENCE</scope>
    <source>
        <strain evidence="4">NIAS01</strain>
        <tissue evidence="4">Whole body or cell culture</tissue>
    </source>
</reference>
<organism evidence="4 5">
    <name type="scientific">Polypedilum vanderplanki</name>
    <name type="common">Sleeping chironomid midge</name>
    <dbReference type="NCBI Taxonomy" id="319348"/>
    <lineage>
        <taxon>Eukaryota</taxon>
        <taxon>Metazoa</taxon>
        <taxon>Ecdysozoa</taxon>
        <taxon>Arthropoda</taxon>
        <taxon>Hexapoda</taxon>
        <taxon>Insecta</taxon>
        <taxon>Pterygota</taxon>
        <taxon>Neoptera</taxon>
        <taxon>Endopterygota</taxon>
        <taxon>Diptera</taxon>
        <taxon>Nematocera</taxon>
        <taxon>Chironomoidea</taxon>
        <taxon>Chironomidae</taxon>
        <taxon>Chironominae</taxon>
        <taxon>Polypedilum</taxon>
        <taxon>Polypedilum</taxon>
    </lineage>
</organism>
<evidence type="ECO:0000256" key="2">
    <source>
        <dbReference type="SAM" id="Phobius"/>
    </source>
</evidence>
<feature type="transmembrane region" description="Helical" evidence="2">
    <location>
        <begin position="245"/>
        <end position="269"/>
    </location>
</feature>
<dbReference type="EMBL" id="JADBJN010000004">
    <property type="protein sequence ID" value="KAG5667590.1"/>
    <property type="molecule type" value="Genomic_DNA"/>
</dbReference>
<keyword evidence="1" id="KW-0175">Coiled coil</keyword>
<evidence type="ECO:0000256" key="1">
    <source>
        <dbReference type="SAM" id="Coils"/>
    </source>
</evidence>
<evidence type="ECO:0000313" key="5">
    <source>
        <dbReference type="Proteomes" id="UP001107558"/>
    </source>
</evidence>
<dbReference type="AlphaFoldDB" id="A0A9J6BDH4"/>
<sequence>MNINIFIICSIFFSFVTPSTLNCNFKYETYEHPKDKKVYQCLATNNGDIWTKKRVKIEAITGKHENNKENINVEGFSVASKLDVNYLPEGLEKFFPKLSLINAQSSGLLEIKPENFKNFPDLKFVYLSNNKIERISKEHFSQNANLEVVWLDKNSIVHIDLTSFIKNTKIFSLRLDNNFCYGRFFNAETENDVKRVSQEILNGHCFNEELDKIYQEIDNKTAIIRQQDEKIETLKEKIKTLIISLYSFIGVIVFLVIVMIILVISIVVMKCNVRA</sequence>
<name>A0A9J6BDH4_POLVA</name>
<dbReference type="InterPro" id="IPR032675">
    <property type="entry name" value="LRR_dom_sf"/>
</dbReference>
<dbReference type="Proteomes" id="UP001107558">
    <property type="component" value="Chromosome 4"/>
</dbReference>
<dbReference type="Gene3D" id="3.80.10.10">
    <property type="entry name" value="Ribonuclease Inhibitor"/>
    <property type="match status" value="1"/>
</dbReference>
<dbReference type="Pfam" id="PF13855">
    <property type="entry name" value="LRR_8"/>
    <property type="match status" value="1"/>
</dbReference>
<dbReference type="SUPFAM" id="SSF52058">
    <property type="entry name" value="L domain-like"/>
    <property type="match status" value="1"/>
</dbReference>
<feature type="coiled-coil region" evidence="1">
    <location>
        <begin position="217"/>
        <end position="244"/>
    </location>
</feature>
<evidence type="ECO:0000256" key="3">
    <source>
        <dbReference type="SAM" id="SignalP"/>
    </source>
</evidence>
<keyword evidence="3" id="KW-0732">Signal</keyword>
<keyword evidence="5" id="KW-1185">Reference proteome</keyword>
<keyword evidence="2" id="KW-0812">Transmembrane</keyword>
<feature type="chain" id="PRO_5039919867" evidence="3">
    <location>
        <begin position="19"/>
        <end position="275"/>
    </location>
</feature>
<dbReference type="OrthoDB" id="694479at2759"/>
<proteinExistence type="predicted"/>
<feature type="signal peptide" evidence="3">
    <location>
        <begin position="1"/>
        <end position="18"/>
    </location>
</feature>
<dbReference type="InterPro" id="IPR001611">
    <property type="entry name" value="Leu-rich_rpt"/>
</dbReference>
<gene>
    <name evidence="4" type="ORF">PVAND_015566</name>
</gene>
<dbReference type="PROSITE" id="PS51450">
    <property type="entry name" value="LRR"/>
    <property type="match status" value="1"/>
</dbReference>
<protein>
    <submittedName>
        <fullName evidence="4">Uncharacterized protein</fullName>
    </submittedName>
</protein>
<accession>A0A9J6BDH4</accession>
<evidence type="ECO:0000313" key="4">
    <source>
        <dbReference type="EMBL" id="KAG5667590.1"/>
    </source>
</evidence>
<keyword evidence="2" id="KW-1133">Transmembrane helix</keyword>